<name>A0A6C0F2B9_9ZZZZ</name>
<keyword evidence="1" id="KW-0472">Membrane</keyword>
<evidence type="ECO:0000313" key="2">
    <source>
        <dbReference type="EMBL" id="QHT35716.1"/>
    </source>
</evidence>
<sequence>MWKWTVFNAVLFYVVSYLGTKNHLDAAALAVIFGVVHTFLGKQAKRMIEGFQYMPDSRVTTCANGSVPAGNGLDCKLPTDRYGL</sequence>
<feature type="transmembrane region" description="Helical" evidence="1">
    <location>
        <begin position="23"/>
        <end position="40"/>
    </location>
</feature>
<accession>A0A6C0F2B9</accession>
<protein>
    <submittedName>
        <fullName evidence="2">Uncharacterized protein</fullName>
    </submittedName>
</protein>
<proteinExistence type="predicted"/>
<dbReference type="AlphaFoldDB" id="A0A6C0F2B9"/>
<reference evidence="2" key="1">
    <citation type="journal article" date="2020" name="Nature">
        <title>Giant virus diversity and host interactions through global metagenomics.</title>
        <authorList>
            <person name="Schulz F."/>
            <person name="Roux S."/>
            <person name="Paez-Espino D."/>
            <person name="Jungbluth S."/>
            <person name="Walsh D.A."/>
            <person name="Denef V.J."/>
            <person name="McMahon K.D."/>
            <person name="Konstantinidis K.T."/>
            <person name="Eloe-Fadrosh E.A."/>
            <person name="Kyrpides N.C."/>
            <person name="Woyke T."/>
        </authorList>
    </citation>
    <scope>NUCLEOTIDE SEQUENCE</scope>
    <source>
        <strain evidence="2">GVMAG-M-3300009181-41</strain>
    </source>
</reference>
<organism evidence="2">
    <name type="scientific">viral metagenome</name>
    <dbReference type="NCBI Taxonomy" id="1070528"/>
    <lineage>
        <taxon>unclassified sequences</taxon>
        <taxon>metagenomes</taxon>
        <taxon>organismal metagenomes</taxon>
    </lineage>
</organism>
<evidence type="ECO:0000256" key="1">
    <source>
        <dbReference type="SAM" id="Phobius"/>
    </source>
</evidence>
<dbReference type="EMBL" id="MN739025">
    <property type="protein sequence ID" value="QHT35716.1"/>
    <property type="molecule type" value="Genomic_DNA"/>
</dbReference>
<keyword evidence="1" id="KW-1133">Transmembrane helix</keyword>
<keyword evidence="1" id="KW-0812">Transmembrane</keyword>